<keyword evidence="2" id="KW-1185">Reference proteome</keyword>
<evidence type="ECO:0000313" key="2">
    <source>
        <dbReference type="Proteomes" id="UP001054902"/>
    </source>
</evidence>
<name>A0AAD3CQ83_9STRA</name>
<protein>
    <submittedName>
        <fullName evidence="1">Uncharacterized protein</fullName>
    </submittedName>
</protein>
<evidence type="ECO:0000313" key="1">
    <source>
        <dbReference type="EMBL" id="GFH48825.1"/>
    </source>
</evidence>
<proteinExistence type="predicted"/>
<organism evidence="1 2">
    <name type="scientific">Chaetoceros tenuissimus</name>
    <dbReference type="NCBI Taxonomy" id="426638"/>
    <lineage>
        <taxon>Eukaryota</taxon>
        <taxon>Sar</taxon>
        <taxon>Stramenopiles</taxon>
        <taxon>Ochrophyta</taxon>
        <taxon>Bacillariophyta</taxon>
        <taxon>Coscinodiscophyceae</taxon>
        <taxon>Chaetocerotophycidae</taxon>
        <taxon>Chaetocerotales</taxon>
        <taxon>Chaetocerotaceae</taxon>
        <taxon>Chaetoceros</taxon>
    </lineage>
</organism>
<dbReference type="AlphaFoldDB" id="A0AAD3CQ83"/>
<dbReference type="Proteomes" id="UP001054902">
    <property type="component" value="Unassembled WGS sequence"/>
</dbReference>
<sequence length="142" mass="16396">MEKETCTETFSSNGKPECCGNEVENIVSETVCLEANSKVMLEDIYTKCAMKERELMCILENIQKIENDLSDGMEEEEKIQCRFSNLQHQKNLLYNSSDDDKIAIATDEFEATLYEKDEQIEILENILRKHSQSNSAKELEKK</sequence>
<accession>A0AAD3CQ83</accession>
<dbReference type="EMBL" id="BLLK01000029">
    <property type="protein sequence ID" value="GFH48825.1"/>
    <property type="molecule type" value="Genomic_DNA"/>
</dbReference>
<reference evidence="1 2" key="1">
    <citation type="journal article" date="2021" name="Sci. Rep.">
        <title>The genome of the diatom Chaetoceros tenuissimus carries an ancient integrated fragment of an extant virus.</title>
        <authorList>
            <person name="Hongo Y."/>
            <person name="Kimura K."/>
            <person name="Takaki Y."/>
            <person name="Yoshida Y."/>
            <person name="Baba S."/>
            <person name="Kobayashi G."/>
            <person name="Nagasaki K."/>
            <person name="Hano T."/>
            <person name="Tomaru Y."/>
        </authorList>
    </citation>
    <scope>NUCLEOTIDE SEQUENCE [LARGE SCALE GENOMIC DNA]</scope>
    <source>
        <strain evidence="1 2">NIES-3715</strain>
    </source>
</reference>
<comment type="caution">
    <text evidence="1">The sequence shown here is derived from an EMBL/GenBank/DDBJ whole genome shotgun (WGS) entry which is preliminary data.</text>
</comment>
<gene>
    <name evidence="1" type="ORF">CTEN210_05301</name>
</gene>